<feature type="compositionally biased region" description="Basic and acidic residues" evidence="1">
    <location>
        <begin position="169"/>
        <end position="178"/>
    </location>
</feature>
<protein>
    <recommendedName>
        <fullName evidence="2">DUF6589 domain-containing protein</fullName>
    </recommendedName>
</protein>
<sequence length="675" mass="76507">MDPNKLEFNSEYWQNILPPMDDITLDTKLHLILSLVLYLAVTVRQLLEFIFTTEITAVKSKASVFMSRRKSLEQFAPAVLFQLWHTRWPKVRTYLHEMIIPCAHEIALEESDSIIRDPDLQINVKKLTVASIRELLRPEKILEKYRASAPFIFGLLYTFSASPNRYRKEKAAREEKKSSQRMGTEDGAAEDANDKADESGPEDVYEGASGPHAASAETPLEGFSRNPVFAIILAITMLAFVRNRATNALPLLLGLFFKISGTSARVLTMLSNTGICVSSNTVERLKKRISEDAIAFAVDLMKSGQIFFVIFDNINIFIRKFQQRTTNRNTMIHATNAAVIGLSGVDAAAENLKEKLDLRGKRSAATIEDILPTREDDAHMRKAFTGLIADMLIRYCPGNQKWEDRAEMLKEASDMIPKDRPRKRTRARSGFSTSTKGLKRGSSRSSSKYKNGQHLPKRNARRDRFDDVDTMERVENPEELSALWHHALQASHKIMRTHYGNAVLDPTSLAAHKGLLNRTWDVNKPNYAAAKALIKHSLIARLLHIVMLFLNMTLWSELSAWRPNMLEIREISEKITAQFATTAAAEDAKKGEDDYLAHAIYFIRDALFFFEFEHAVSWADAGRVLRVLKYWAFSFRGASQHNYARECAEILIKLKYEVTQSLRAALEKACNSISG</sequence>
<evidence type="ECO:0000256" key="1">
    <source>
        <dbReference type="SAM" id="MobiDB-lite"/>
    </source>
</evidence>
<name>A0A0C9SPM0_PLICR</name>
<dbReference type="AlphaFoldDB" id="A0A0C9SPM0"/>
<dbReference type="EMBL" id="KN832685">
    <property type="protein sequence ID" value="KII82757.1"/>
    <property type="molecule type" value="Genomic_DNA"/>
</dbReference>
<accession>A0A0C9SPM0</accession>
<feature type="domain" description="DUF6589" evidence="2">
    <location>
        <begin position="459"/>
        <end position="667"/>
    </location>
</feature>
<feature type="region of interest" description="Disordered" evidence="1">
    <location>
        <begin position="168"/>
        <end position="219"/>
    </location>
</feature>
<evidence type="ECO:0000313" key="4">
    <source>
        <dbReference type="Proteomes" id="UP000053263"/>
    </source>
</evidence>
<reference evidence="3 4" key="1">
    <citation type="submission" date="2014-06" db="EMBL/GenBank/DDBJ databases">
        <title>Evolutionary Origins and Diversification of the Mycorrhizal Mutualists.</title>
        <authorList>
            <consortium name="DOE Joint Genome Institute"/>
            <consortium name="Mycorrhizal Genomics Consortium"/>
            <person name="Kohler A."/>
            <person name="Kuo A."/>
            <person name="Nagy L.G."/>
            <person name="Floudas D."/>
            <person name="Copeland A."/>
            <person name="Barry K.W."/>
            <person name="Cichocki N."/>
            <person name="Veneault-Fourrey C."/>
            <person name="LaButti K."/>
            <person name="Lindquist E.A."/>
            <person name="Lipzen A."/>
            <person name="Lundell T."/>
            <person name="Morin E."/>
            <person name="Murat C."/>
            <person name="Riley R."/>
            <person name="Ohm R."/>
            <person name="Sun H."/>
            <person name="Tunlid A."/>
            <person name="Henrissat B."/>
            <person name="Grigoriev I.V."/>
            <person name="Hibbett D.S."/>
            <person name="Martin F."/>
        </authorList>
    </citation>
    <scope>NUCLEOTIDE SEQUENCE [LARGE SCALE GENOMIC DNA]</scope>
    <source>
        <strain evidence="3 4">FD-325 SS-3</strain>
    </source>
</reference>
<dbReference type="HOGENOM" id="CLU_407163_0_0_1"/>
<evidence type="ECO:0000313" key="3">
    <source>
        <dbReference type="EMBL" id="KII82757.1"/>
    </source>
</evidence>
<dbReference type="OrthoDB" id="3207600at2759"/>
<dbReference type="Proteomes" id="UP000053263">
    <property type="component" value="Unassembled WGS sequence"/>
</dbReference>
<keyword evidence="4" id="KW-1185">Reference proteome</keyword>
<proteinExistence type="predicted"/>
<organism evidence="3 4">
    <name type="scientific">Plicaturopsis crispa FD-325 SS-3</name>
    <dbReference type="NCBI Taxonomy" id="944288"/>
    <lineage>
        <taxon>Eukaryota</taxon>
        <taxon>Fungi</taxon>
        <taxon>Dikarya</taxon>
        <taxon>Basidiomycota</taxon>
        <taxon>Agaricomycotina</taxon>
        <taxon>Agaricomycetes</taxon>
        <taxon>Agaricomycetidae</taxon>
        <taxon>Amylocorticiales</taxon>
        <taxon>Amylocorticiaceae</taxon>
        <taxon>Plicatura</taxon>
        <taxon>Plicaturopsis crispa</taxon>
    </lineage>
</organism>
<feature type="region of interest" description="Disordered" evidence="1">
    <location>
        <begin position="413"/>
        <end position="466"/>
    </location>
</feature>
<dbReference type="InterPro" id="IPR046496">
    <property type="entry name" value="DUF6589"/>
</dbReference>
<dbReference type="Pfam" id="PF20231">
    <property type="entry name" value="DUF6589"/>
    <property type="match status" value="1"/>
</dbReference>
<gene>
    <name evidence="3" type="ORF">PLICRDRAFT_181073</name>
</gene>
<evidence type="ECO:0000259" key="2">
    <source>
        <dbReference type="Pfam" id="PF20231"/>
    </source>
</evidence>